<dbReference type="RefSeq" id="WP_038454724.1">
    <property type="nucleotide sequence ID" value="NZ_CP009043.1"/>
</dbReference>
<dbReference type="Proteomes" id="UP000028486">
    <property type="component" value="Chromosome"/>
</dbReference>
<evidence type="ECO:0000313" key="2">
    <source>
        <dbReference type="EMBL" id="AII15104.1"/>
    </source>
</evidence>
<organism evidence="2 3">
    <name type="scientific">Campylobacter iguaniorum</name>
    <dbReference type="NCBI Taxonomy" id="1244531"/>
    <lineage>
        <taxon>Bacteria</taxon>
        <taxon>Pseudomonadati</taxon>
        <taxon>Campylobacterota</taxon>
        <taxon>Epsilonproteobacteria</taxon>
        <taxon>Campylobacterales</taxon>
        <taxon>Campylobacteraceae</taxon>
        <taxon>Campylobacter</taxon>
    </lineage>
</organism>
<feature type="domain" description="DJ-1/PfpI" evidence="1">
    <location>
        <begin position="2"/>
        <end position="163"/>
    </location>
</feature>
<dbReference type="GO" id="GO:0005737">
    <property type="term" value="C:cytoplasm"/>
    <property type="evidence" value="ECO:0007669"/>
    <property type="project" value="TreeGrafter"/>
</dbReference>
<dbReference type="Gene3D" id="3.40.50.880">
    <property type="match status" value="1"/>
</dbReference>
<name>A0A076FH05_9BACT</name>
<dbReference type="InterPro" id="IPR050325">
    <property type="entry name" value="Prot/Nucl_acid_deglycase"/>
</dbReference>
<dbReference type="KEGG" id="caj:CIG1485E_1271"/>
<protein>
    <submittedName>
        <fullName evidence="2">DJ-1/PfpI family protein</fullName>
    </submittedName>
</protein>
<dbReference type="InterPro" id="IPR002818">
    <property type="entry name" value="DJ-1/PfpI"/>
</dbReference>
<dbReference type="Pfam" id="PF01965">
    <property type="entry name" value="DJ-1_PfpI"/>
    <property type="match status" value="1"/>
</dbReference>
<dbReference type="CDD" id="cd03135">
    <property type="entry name" value="GATase1_DJ-1"/>
    <property type="match status" value="1"/>
</dbReference>
<dbReference type="eggNOG" id="COG0693">
    <property type="taxonomic scope" value="Bacteria"/>
</dbReference>
<dbReference type="InterPro" id="IPR029062">
    <property type="entry name" value="Class_I_gatase-like"/>
</dbReference>
<accession>A0A076FH05</accession>
<dbReference type="STRING" id="1244531.CIG2463D_1404"/>
<evidence type="ECO:0000259" key="1">
    <source>
        <dbReference type="Pfam" id="PF01965"/>
    </source>
</evidence>
<dbReference type="SUPFAM" id="SSF52317">
    <property type="entry name" value="Class I glutamine amidotransferase-like"/>
    <property type="match status" value="1"/>
</dbReference>
<dbReference type="InterPro" id="IPR006287">
    <property type="entry name" value="DJ-1"/>
</dbReference>
<keyword evidence="3" id="KW-1185">Reference proteome</keyword>
<gene>
    <name evidence="2" type="ORF">CIG1485E_1271</name>
</gene>
<dbReference type="PANTHER" id="PTHR48094">
    <property type="entry name" value="PROTEIN/NUCLEIC ACID DEGLYCASE DJ-1-RELATED"/>
    <property type="match status" value="1"/>
</dbReference>
<dbReference type="OrthoDB" id="9792284at2"/>
<dbReference type="EMBL" id="CP009043">
    <property type="protein sequence ID" value="AII15104.1"/>
    <property type="molecule type" value="Genomic_DNA"/>
</dbReference>
<dbReference type="PANTHER" id="PTHR48094:SF12">
    <property type="entry name" value="PARKINSON DISEASE PROTEIN 7 HOMOLOG"/>
    <property type="match status" value="1"/>
</dbReference>
<evidence type="ECO:0000313" key="3">
    <source>
        <dbReference type="Proteomes" id="UP000028486"/>
    </source>
</evidence>
<dbReference type="HOGENOM" id="CLU_000445_44_2_7"/>
<sequence>MKNVAVILANGFEEMEAMSILDILRRGGVNAVAVALEELDVAGAHQVKVQADIKFDDVNFSEFNMIVLPGGLPGAEYLAKSVKLQKVLQEFDKSGKKLGAICAAPWALGTAGVLKNAYTCYPGFEATVAKAGYNPNQNVLRDENIITSKGPATAMEFALEILRDLAGEVVYSEVKSGLLFQI</sequence>
<reference evidence="3" key="1">
    <citation type="journal article" date="2014" name="Genome Announc.">
        <title>Complete Genome Sequence of Campylobacter iguaniorum Strain 1485ET, Isolated from a Bearded Dragon (Pogona vitticeps).</title>
        <authorList>
            <person name="Gilbert M.J."/>
            <person name="Miller W.G."/>
            <person name="Yee E."/>
            <person name="Kik M."/>
            <person name="Wagenaar J.A."/>
            <person name="Duim B."/>
        </authorList>
    </citation>
    <scope>NUCLEOTIDE SEQUENCE [LARGE SCALE GENOMIC DNA]</scope>
    <source>
        <strain evidence="3">1485E</strain>
    </source>
</reference>
<proteinExistence type="predicted"/>
<dbReference type="NCBIfam" id="TIGR01383">
    <property type="entry name" value="not_thiJ"/>
    <property type="match status" value="1"/>
</dbReference>
<dbReference type="AlphaFoldDB" id="A0A076FH05"/>